<gene>
    <name evidence="1" type="ORF">P5673_018205</name>
</gene>
<dbReference type="EMBL" id="JARQWQ010000041">
    <property type="protein sequence ID" value="KAK2559088.1"/>
    <property type="molecule type" value="Genomic_DNA"/>
</dbReference>
<reference evidence="1" key="1">
    <citation type="journal article" date="2023" name="G3 (Bethesda)">
        <title>Whole genome assembly and annotation of the endangered Caribbean coral Acropora cervicornis.</title>
        <authorList>
            <person name="Selwyn J.D."/>
            <person name="Vollmer S.V."/>
        </authorList>
    </citation>
    <scope>NUCLEOTIDE SEQUENCE</scope>
    <source>
        <strain evidence="1">K2</strain>
    </source>
</reference>
<dbReference type="AlphaFoldDB" id="A0AAD9QD44"/>
<evidence type="ECO:0000313" key="2">
    <source>
        <dbReference type="Proteomes" id="UP001249851"/>
    </source>
</evidence>
<dbReference type="Proteomes" id="UP001249851">
    <property type="component" value="Unassembled WGS sequence"/>
</dbReference>
<keyword evidence="2" id="KW-1185">Reference proteome</keyword>
<organism evidence="1 2">
    <name type="scientific">Acropora cervicornis</name>
    <name type="common">Staghorn coral</name>
    <dbReference type="NCBI Taxonomy" id="6130"/>
    <lineage>
        <taxon>Eukaryota</taxon>
        <taxon>Metazoa</taxon>
        <taxon>Cnidaria</taxon>
        <taxon>Anthozoa</taxon>
        <taxon>Hexacorallia</taxon>
        <taxon>Scleractinia</taxon>
        <taxon>Astrocoeniina</taxon>
        <taxon>Acroporidae</taxon>
        <taxon>Acropora</taxon>
    </lineage>
</organism>
<accession>A0AAD9QD44</accession>
<comment type="caution">
    <text evidence="1">The sequence shown here is derived from an EMBL/GenBank/DDBJ whole genome shotgun (WGS) entry which is preliminary data.</text>
</comment>
<name>A0AAD9QD44_ACRCE</name>
<protein>
    <submittedName>
        <fullName evidence="1">Uncharacterized protein</fullName>
    </submittedName>
</protein>
<sequence length="97" mass="11108">MLNTPLRGLSVPCVPLGFYGIHLRQHPRAQLISDAAGLDDIPDRFGGSRVKHVGIHGIEYRPECVLRLHGMDDLENDYPVYDKWMRLLFGKTRNFSF</sequence>
<evidence type="ECO:0000313" key="1">
    <source>
        <dbReference type="EMBL" id="KAK2559088.1"/>
    </source>
</evidence>
<reference evidence="1" key="2">
    <citation type="journal article" date="2023" name="Science">
        <title>Genomic signatures of disease resistance in endangered staghorn corals.</title>
        <authorList>
            <person name="Vollmer S.V."/>
            <person name="Selwyn J.D."/>
            <person name="Despard B.A."/>
            <person name="Roesel C.L."/>
        </authorList>
    </citation>
    <scope>NUCLEOTIDE SEQUENCE</scope>
    <source>
        <strain evidence="1">K2</strain>
    </source>
</reference>
<proteinExistence type="predicted"/>